<proteinExistence type="predicted"/>
<comment type="caution">
    <text evidence="1">The sequence shown here is derived from an EMBL/GenBank/DDBJ whole genome shotgun (WGS) entry which is preliminary data.</text>
</comment>
<dbReference type="AlphaFoldDB" id="A0AAD9F5Q5"/>
<name>A0AAD9F5Q5_DISEL</name>
<dbReference type="EMBL" id="JASDAP010000011">
    <property type="protein sequence ID" value="KAK1893838.1"/>
    <property type="molecule type" value="Genomic_DNA"/>
</dbReference>
<keyword evidence="1" id="KW-0808">Transferase</keyword>
<dbReference type="GO" id="GO:0016779">
    <property type="term" value="F:nucleotidyltransferase activity"/>
    <property type="evidence" value="ECO:0007669"/>
    <property type="project" value="UniProtKB-KW"/>
</dbReference>
<sequence>MTPLHQCFNYCDISCPHCAVVKVKIFHIFRFTMIPSSRAKRLYRAVPGEARRFSGRQALLSALSHEWGQGVRGEARGLCVVNAADSVLSDWGVGGAALEPRNCKGDSSALLRLRTTETFI</sequence>
<organism evidence="1 2">
    <name type="scientific">Dissostichus eleginoides</name>
    <name type="common">Patagonian toothfish</name>
    <name type="synonym">Dissostichus amissus</name>
    <dbReference type="NCBI Taxonomy" id="100907"/>
    <lineage>
        <taxon>Eukaryota</taxon>
        <taxon>Metazoa</taxon>
        <taxon>Chordata</taxon>
        <taxon>Craniata</taxon>
        <taxon>Vertebrata</taxon>
        <taxon>Euteleostomi</taxon>
        <taxon>Actinopterygii</taxon>
        <taxon>Neopterygii</taxon>
        <taxon>Teleostei</taxon>
        <taxon>Neoteleostei</taxon>
        <taxon>Acanthomorphata</taxon>
        <taxon>Eupercaria</taxon>
        <taxon>Perciformes</taxon>
        <taxon>Notothenioidei</taxon>
        <taxon>Nototheniidae</taxon>
        <taxon>Dissostichus</taxon>
    </lineage>
</organism>
<evidence type="ECO:0000313" key="1">
    <source>
        <dbReference type="EMBL" id="KAK1893838.1"/>
    </source>
</evidence>
<dbReference type="Proteomes" id="UP001228049">
    <property type="component" value="Unassembled WGS sequence"/>
</dbReference>
<protein>
    <submittedName>
        <fullName evidence="1">Protein adenylyltransferase SelO</fullName>
    </submittedName>
</protein>
<evidence type="ECO:0000313" key="2">
    <source>
        <dbReference type="Proteomes" id="UP001228049"/>
    </source>
</evidence>
<accession>A0AAD9F5Q5</accession>
<reference evidence="1" key="1">
    <citation type="submission" date="2023-04" db="EMBL/GenBank/DDBJ databases">
        <title>Chromosome-level genome of Chaenocephalus aceratus.</title>
        <authorList>
            <person name="Park H."/>
        </authorList>
    </citation>
    <scope>NUCLEOTIDE SEQUENCE</scope>
    <source>
        <strain evidence="1">DE</strain>
        <tissue evidence="1">Muscle</tissue>
    </source>
</reference>
<gene>
    <name evidence="1" type="ORF">KUDE01_019300</name>
</gene>
<keyword evidence="1" id="KW-0548">Nucleotidyltransferase</keyword>
<keyword evidence="2" id="KW-1185">Reference proteome</keyword>